<dbReference type="Gene3D" id="3.40.50.620">
    <property type="entry name" value="HUPs"/>
    <property type="match status" value="1"/>
</dbReference>
<gene>
    <name evidence="8" type="primary">trpS</name>
    <name evidence="10" type="ORF">UY19_C0016G0022</name>
</gene>
<dbReference type="SUPFAM" id="SSF52374">
    <property type="entry name" value="Nucleotidylyl transferase"/>
    <property type="match status" value="1"/>
</dbReference>
<dbReference type="InterPro" id="IPR001412">
    <property type="entry name" value="aa-tRNA-synth_I_CS"/>
</dbReference>
<comment type="subunit">
    <text evidence="8">Homodimer.</text>
</comment>
<comment type="function">
    <text evidence="8">Catalyzes the attachment of tryptophan to tRNA(Trp).</text>
</comment>
<keyword evidence="2 8" id="KW-0436">Ligase</keyword>
<evidence type="ECO:0000313" key="11">
    <source>
        <dbReference type="Proteomes" id="UP000033882"/>
    </source>
</evidence>
<reference evidence="10 11" key="1">
    <citation type="journal article" date="2015" name="Nature">
        <title>rRNA introns, odd ribosomes, and small enigmatic genomes across a large radiation of phyla.</title>
        <authorList>
            <person name="Brown C.T."/>
            <person name="Hug L.A."/>
            <person name="Thomas B.C."/>
            <person name="Sharon I."/>
            <person name="Castelle C.J."/>
            <person name="Singh A."/>
            <person name="Wilkins M.J."/>
            <person name="Williams K.H."/>
            <person name="Banfield J.F."/>
        </authorList>
    </citation>
    <scope>NUCLEOTIDE SEQUENCE [LARGE SCALE GENOMIC DNA]</scope>
</reference>
<evidence type="ECO:0000256" key="3">
    <source>
        <dbReference type="ARBA" id="ARBA00022741"/>
    </source>
</evidence>
<name>A0A0G1U5H7_9BACT</name>
<feature type="binding site" evidence="8">
    <location>
        <position position="137"/>
    </location>
    <ligand>
        <name>L-tryptophan</name>
        <dbReference type="ChEBI" id="CHEBI:57912"/>
    </ligand>
</feature>
<dbReference type="InterPro" id="IPR002306">
    <property type="entry name" value="Trp-tRNA-ligase"/>
</dbReference>
<dbReference type="HAMAP" id="MF_00140_B">
    <property type="entry name" value="Trp_tRNA_synth_B"/>
    <property type="match status" value="1"/>
</dbReference>
<dbReference type="CDD" id="cd00806">
    <property type="entry name" value="TrpRS_core"/>
    <property type="match status" value="1"/>
</dbReference>
<dbReference type="GO" id="GO:0004830">
    <property type="term" value="F:tryptophan-tRNA ligase activity"/>
    <property type="evidence" value="ECO:0007669"/>
    <property type="project" value="UniProtKB-UniRule"/>
</dbReference>
<dbReference type="PATRIC" id="fig|1619005.3.peg.903"/>
<dbReference type="AlphaFoldDB" id="A0A0G1U5H7"/>
<evidence type="ECO:0000313" key="10">
    <source>
        <dbReference type="EMBL" id="KKU89336.1"/>
    </source>
</evidence>
<evidence type="ECO:0000256" key="9">
    <source>
        <dbReference type="RuleBase" id="RU363036"/>
    </source>
</evidence>
<dbReference type="PROSITE" id="PS00178">
    <property type="entry name" value="AA_TRNA_LIGASE_I"/>
    <property type="match status" value="1"/>
</dbReference>
<keyword evidence="8" id="KW-0963">Cytoplasm</keyword>
<keyword evidence="4 8" id="KW-0067">ATP-binding</keyword>
<dbReference type="EC" id="6.1.1.2" evidence="8"/>
<dbReference type="Pfam" id="PF00579">
    <property type="entry name" value="tRNA-synt_1b"/>
    <property type="match status" value="1"/>
</dbReference>
<dbReference type="NCBIfam" id="TIGR00233">
    <property type="entry name" value="trpS"/>
    <property type="match status" value="1"/>
</dbReference>
<feature type="short sequence motif" description="'KMSKS' region" evidence="8">
    <location>
        <begin position="196"/>
        <end position="200"/>
    </location>
</feature>
<evidence type="ECO:0000256" key="5">
    <source>
        <dbReference type="ARBA" id="ARBA00022917"/>
    </source>
</evidence>
<feature type="binding site" evidence="8">
    <location>
        <begin position="149"/>
        <end position="151"/>
    </location>
    <ligand>
        <name>ATP</name>
        <dbReference type="ChEBI" id="CHEBI:30616"/>
    </ligand>
</feature>
<evidence type="ECO:0000256" key="6">
    <source>
        <dbReference type="ARBA" id="ARBA00023146"/>
    </source>
</evidence>
<dbReference type="InterPro" id="IPR050203">
    <property type="entry name" value="Trp-tRNA_synthetase"/>
</dbReference>
<feature type="binding site" evidence="8">
    <location>
        <position position="187"/>
    </location>
    <ligand>
        <name>ATP</name>
        <dbReference type="ChEBI" id="CHEBI:30616"/>
    </ligand>
</feature>
<organism evidence="10 11">
    <name type="scientific">Candidatus Wolfebacteria bacterium GW2011_GWA2_47_9b</name>
    <dbReference type="NCBI Taxonomy" id="1619005"/>
    <lineage>
        <taxon>Bacteria</taxon>
        <taxon>Candidatus Wolfeibacteriota</taxon>
    </lineage>
</organism>
<protein>
    <recommendedName>
        <fullName evidence="8">Tryptophan--tRNA ligase</fullName>
        <ecNumber evidence="8">6.1.1.2</ecNumber>
    </recommendedName>
    <alternativeName>
        <fullName evidence="8">Tryptophanyl-tRNA synthetase</fullName>
        <shortName evidence="8">TrpRS</shortName>
    </alternativeName>
</protein>
<dbReference type="GO" id="GO:0005829">
    <property type="term" value="C:cytosol"/>
    <property type="evidence" value="ECO:0007669"/>
    <property type="project" value="TreeGrafter"/>
</dbReference>
<comment type="subcellular location">
    <subcellularLocation>
        <location evidence="8">Cytoplasm</location>
    </subcellularLocation>
</comment>
<keyword evidence="3 8" id="KW-0547">Nucleotide-binding</keyword>
<sequence>MQKPVLFSGMQPTGKLHIGNYFGALKNWVELQNSGRYQCYFFVADLHSITASFDPAEKYRQSVEVIADYIAAGISPEKSIVFIQSQIPEHSELAWVLNCITPFGELRRMTQFKDKSTTQAENINVGLFDYPVLMAADVLLYDTEVVPVGEDQLQHLELTRTIARKFNGQFTKIMQEPEPLLTEVPRLMSLSDPLKKMSKSMPEGCLFLDDEPDVIRDKVKRAVTDSDAKVLYSPSKKPGIANLMRIYRGFTNLPIKEIEKKYAGANYGVFKKELAEVIVEGLRPFQVRKKLLMKKSGEIDRIIEKGRKKAQKKATEKMDQVKVTLGIAKKPMKKTVTKSA</sequence>
<feature type="short sequence motif" description="'HIGH' region" evidence="8">
    <location>
        <begin position="12"/>
        <end position="20"/>
    </location>
</feature>
<proteinExistence type="inferred from homology"/>
<comment type="catalytic activity">
    <reaction evidence="7 8">
        <text>tRNA(Trp) + L-tryptophan + ATP = L-tryptophyl-tRNA(Trp) + AMP + diphosphate + H(+)</text>
        <dbReference type="Rhea" id="RHEA:24080"/>
        <dbReference type="Rhea" id="RHEA-COMP:9671"/>
        <dbReference type="Rhea" id="RHEA-COMP:9705"/>
        <dbReference type="ChEBI" id="CHEBI:15378"/>
        <dbReference type="ChEBI" id="CHEBI:30616"/>
        <dbReference type="ChEBI" id="CHEBI:33019"/>
        <dbReference type="ChEBI" id="CHEBI:57912"/>
        <dbReference type="ChEBI" id="CHEBI:78442"/>
        <dbReference type="ChEBI" id="CHEBI:78535"/>
        <dbReference type="ChEBI" id="CHEBI:456215"/>
        <dbReference type="EC" id="6.1.1.2"/>
    </reaction>
</comment>
<comment type="similarity">
    <text evidence="1 8 9">Belongs to the class-I aminoacyl-tRNA synthetase family.</text>
</comment>
<evidence type="ECO:0000256" key="7">
    <source>
        <dbReference type="ARBA" id="ARBA00049929"/>
    </source>
</evidence>
<dbReference type="GO" id="GO:0006436">
    <property type="term" value="P:tryptophanyl-tRNA aminoacylation"/>
    <property type="evidence" value="ECO:0007669"/>
    <property type="project" value="UniProtKB-UniRule"/>
</dbReference>
<evidence type="ECO:0000256" key="1">
    <source>
        <dbReference type="ARBA" id="ARBA00005594"/>
    </source>
</evidence>
<keyword evidence="6 8" id="KW-0030">Aminoacyl-tRNA synthetase</keyword>
<dbReference type="InterPro" id="IPR002305">
    <property type="entry name" value="aa-tRNA-synth_Ic"/>
</dbReference>
<evidence type="ECO:0000256" key="8">
    <source>
        <dbReference type="HAMAP-Rule" id="MF_00140"/>
    </source>
</evidence>
<dbReference type="Gene3D" id="1.10.240.10">
    <property type="entry name" value="Tyrosyl-Transfer RNA Synthetase"/>
    <property type="match status" value="1"/>
</dbReference>
<evidence type="ECO:0000256" key="4">
    <source>
        <dbReference type="ARBA" id="ARBA00022840"/>
    </source>
</evidence>
<accession>A0A0G1U5H7</accession>
<feature type="binding site" evidence="8">
    <location>
        <begin position="11"/>
        <end position="13"/>
    </location>
    <ligand>
        <name>ATP</name>
        <dbReference type="ChEBI" id="CHEBI:30616"/>
    </ligand>
</feature>
<dbReference type="GO" id="GO:0005524">
    <property type="term" value="F:ATP binding"/>
    <property type="evidence" value="ECO:0007669"/>
    <property type="project" value="UniProtKB-UniRule"/>
</dbReference>
<dbReference type="Proteomes" id="UP000033882">
    <property type="component" value="Unassembled WGS sequence"/>
</dbReference>
<dbReference type="PRINTS" id="PR01039">
    <property type="entry name" value="TRNASYNTHTRP"/>
</dbReference>
<comment type="caution">
    <text evidence="10">The sequence shown here is derived from an EMBL/GenBank/DDBJ whole genome shotgun (WGS) entry which is preliminary data.</text>
</comment>
<feature type="binding site" evidence="8">
    <location>
        <begin position="19"/>
        <end position="20"/>
    </location>
    <ligand>
        <name>ATP</name>
        <dbReference type="ChEBI" id="CHEBI:30616"/>
    </ligand>
</feature>
<feature type="binding site" evidence="8">
    <location>
        <begin position="196"/>
        <end position="200"/>
    </location>
    <ligand>
        <name>ATP</name>
        <dbReference type="ChEBI" id="CHEBI:30616"/>
    </ligand>
</feature>
<dbReference type="InterPro" id="IPR024109">
    <property type="entry name" value="Trp-tRNA-ligase_bac-type"/>
</dbReference>
<dbReference type="PANTHER" id="PTHR43766:SF1">
    <property type="entry name" value="TRYPTOPHAN--TRNA LIGASE, MITOCHONDRIAL"/>
    <property type="match status" value="1"/>
</dbReference>
<dbReference type="EMBL" id="LCPB01000016">
    <property type="protein sequence ID" value="KKU89336.1"/>
    <property type="molecule type" value="Genomic_DNA"/>
</dbReference>
<dbReference type="PANTHER" id="PTHR43766">
    <property type="entry name" value="TRYPTOPHAN--TRNA LIGASE, MITOCHONDRIAL"/>
    <property type="match status" value="1"/>
</dbReference>
<keyword evidence="5 8" id="KW-0648">Protein biosynthesis</keyword>
<dbReference type="InterPro" id="IPR014729">
    <property type="entry name" value="Rossmann-like_a/b/a_fold"/>
</dbReference>
<evidence type="ECO:0000256" key="2">
    <source>
        <dbReference type="ARBA" id="ARBA00022598"/>
    </source>
</evidence>